<dbReference type="PROSITE" id="PS50055">
    <property type="entry name" value="TYR_PHOSPHATASE_PTP"/>
    <property type="match status" value="1"/>
</dbReference>
<keyword evidence="1" id="KW-0175">Coiled coil</keyword>
<dbReference type="EMBL" id="GL379966">
    <property type="protein sequence ID" value="EGT39267.1"/>
    <property type="molecule type" value="Genomic_DNA"/>
</dbReference>
<feature type="region of interest" description="Disordered" evidence="2">
    <location>
        <begin position="1255"/>
        <end position="1279"/>
    </location>
</feature>
<dbReference type="Proteomes" id="UP000008068">
    <property type="component" value="Unassembled WGS sequence"/>
</dbReference>
<keyword evidence="6" id="KW-1185">Reference proteome</keyword>
<dbReference type="SMART" id="SM00453">
    <property type="entry name" value="WSN"/>
    <property type="match status" value="1"/>
</dbReference>
<sequence>MKKVSRITNSIYLQQGLIDGTIPPDDLLTDILKLKFTKSSDVVEMDSAKMKAGVGSLKTLAQSIKPTDAMKTNLRYYLALDTIHDAIQKQTDGGEWPEANNIKTIVKNFKDNEIALSVVDKLLEYVETIDEKIKKMEKPHDFSSQTGVLEVYIAFLSLKEKGTLFESDSKLISQEHVDYKSINNIESVLPSLAVVHQKVKAVQKCKENSSLLSHDSNTDAASFESFKKIDNFSKNDHKNQLTVISELHRQSNSARSSQYSFPFMDSGKNIFGLSDALKDPWMKSVFKSDGFPESLEQISSMGELLRKINDSLVMKDKISMELQNFFEIIDLVSSVDYNSKEAEGIAEELSKCEKDISRNQLQLDEIEELLKQLRGFDNAIKDLKQAFIDFVDFSKNQEFQKVLSDVVEISRKCTSQDASVVKLVLQEYQQFANLKKFTKDISQLKDQVDKIKELKTALKESASKVDSNADKITSLKADYDKFFSKGFDCLLKIVDTKPLTNMMFLAQKLNSVTTMTTGFNEIDKFIDKVSKVIPEIKRVKTGMDGIKGKRTPASDALNNLPNREIHSKTIGSATQGIVNMFTVLEKKTDFEGLKSELPLVQQESQKVSLDQKDLENLDKLATIESDISMMYQTLDTWKSSLKDPKSATLADYFPIFSHAKSVSEITLDFDETAKSLQMLIDKVTDQGVKDKLITVQTRMREMNSVGMKFSDYSKVFDDLKTTLSALDTFFANYGKRAAPSPGSSQFSLETTTVAIAAAISIDKTTKIVLFAFLSIVVFLILLIVGASIWHKRRQLKARMKEYERSKKEAKEQEKERESEREKQKTTWSVDKSKSLSFELNKQNNLIVSEKIRGKATDELLVKLTQIKKITDEKSAKSIQRSSRTRKGAEKSKKEYNSDIYPYFWKFVKWNLTTTFMKEKKHDPKKVCWYKNKKYAKEVKFPIENSMFLTEPPQNSDEAEGFWQMIVKKEVEQIAMLREDTPQTESDCNTTVYQYFPLVKNGEITFGSIKIKCAEVTEEYGGSVEYRKLEVDYQKNTKTISHSQYKRRGLMPLSPYMLATILGKVRSSKHPAVVHGEKGEKGTPEVFVFMEFLLQMMKKSEGQLEYYDALVNLRQMVPNAVKSNLLFGLSIVSVFAYLYGNEVCPFIQKLFMEYSLPFFLEKDKEKSNSKKKSTAEDLSMDDAELEVRRKQLSEKIAKKEKNASSKKVKSEDGKSKKSRKEQKYFYGEQVFGYEREKHLVTVEDIFQDMMDFGEDDKDKRVVKDKDNKDLKSKETDGNTE</sequence>
<evidence type="ECO:0000256" key="3">
    <source>
        <dbReference type="SAM" id="Phobius"/>
    </source>
</evidence>
<dbReference type="SMART" id="SM00194">
    <property type="entry name" value="PTPc"/>
    <property type="match status" value="1"/>
</dbReference>
<feature type="transmembrane region" description="Helical" evidence="3">
    <location>
        <begin position="767"/>
        <end position="789"/>
    </location>
</feature>
<reference evidence="6" key="1">
    <citation type="submission" date="2011-07" db="EMBL/GenBank/DDBJ databases">
        <authorList>
            <consortium name="Caenorhabditis brenneri Sequencing and Analysis Consortium"/>
            <person name="Wilson R.K."/>
        </authorList>
    </citation>
    <scope>NUCLEOTIDE SEQUENCE [LARGE SCALE GENOMIC DNA]</scope>
    <source>
        <strain evidence="6">PB2801</strain>
    </source>
</reference>
<dbReference type="OrthoDB" id="5842271at2759"/>
<evidence type="ECO:0000313" key="6">
    <source>
        <dbReference type="Proteomes" id="UP000008068"/>
    </source>
</evidence>
<gene>
    <name evidence="5" type="ORF">CAEBREN_28828</name>
</gene>
<dbReference type="InterPro" id="IPR000242">
    <property type="entry name" value="PTP_cat"/>
</dbReference>
<proteinExistence type="predicted"/>
<dbReference type="Pfam" id="PF00102">
    <property type="entry name" value="Y_phosphatase"/>
    <property type="match status" value="1"/>
</dbReference>
<dbReference type="eggNOG" id="ENOG502TJH3">
    <property type="taxonomic scope" value="Eukaryota"/>
</dbReference>
<feature type="transmembrane region" description="Helical" evidence="3">
    <location>
        <begin position="1122"/>
        <end position="1139"/>
    </location>
</feature>
<evidence type="ECO:0000313" key="5">
    <source>
        <dbReference type="EMBL" id="EGT39267.1"/>
    </source>
</evidence>
<dbReference type="STRING" id="135651.G0NWU1"/>
<name>G0NWU1_CAEBE</name>
<feature type="region of interest" description="Disordered" evidence="2">
    <location>
        <begin position="1195"/>
        <end position="1214"/>
    </location>
</feature>
<feature type="coiled-coil region" evidence="1">
    <location>
        <begin position="349"/>
        <end position="386"/>
    </location>
</feature>
<dbReference type="Gene3D" id="3.90.190.10">
    <property type="entry name" value="Protein tyrosine phosphatase superfamily"/>
    <property type="match status" value="1"/>
</dbReference>
<dbReference type="Pfam" id="PF02206">
    <property type="entry name" value="WSN"/>
    <property type="match status" value="1"/>
</dbReference>
<dbReference type="InParanoid" id="G0NWU1"/>
<keyword evidence="3" id="KW-1133">Transmembrane helix</keyword>
<feature type="compositionally biased region" description="Basic and acidic residues" evidence="2">
    <location>
        <begin position="800"/>
        <end position="824"/>
    </location>
</feature>
<evidence type="ECO:0000256" key="2">
    <source>
        <dbReference type="SAM" id="MobiDB-lite"/>
    </source>
</evidence>
<dbReference type="PANTHER" id="PTHR32525:SF4">
    <property type="entry name" value="WSN DOMAIN-CONTAINING PROTEIN"/>
    <property type="match status" value="1"/>
</dbReference>
<feature type="region of interest" description="Disordered" evidence="2">
    <location>
        <begin position="800"/>
        <end position="825"/>
    </location>
</feature>
<accession>G0NWU1</accession>
<dbReference type="GO" id="GO:0004725">
    <property type="term" value="F:protein tyrosine phosphatase activity"/>
    <property type="evidence" value="ECO:0007669"/>
    <property type="project" value="InterPro"/>
</dbReference>
<dbReference type="SUPFAM" id="SSF52799">
    <property type="entry name" value="(Phosphotyrosine protein) phosphatases II"/>
    <property type="match status" value="1"/>
</dbReference>
<evidence type="ECO:0000259" key="4">
    <source>
        <dbReference type="PROSITE" id="PS50055"/>
    </source>
</evidence>
<dbReference type="InterPro" id="IPR029021">
    <property type="entry name" value="Prot-tyrosine_phosphatase-like"/>
</dbReference>
<feature type="domain" description="Tyrosine-protein phosphatase" evidence="4">
    <location>
        <begin position="892"/>
        <end position="1136"/>
    </location>
</feature>
<feature type="coiled-coil region" evidence="1">
    <location>
        <begin position="434"/>
        <end position="464"/>
    </location>
</feature>
<dbReference type="AlphaFoldDB" id="G0NWU1"/>
<keyword evidence="3" id="KW-0812">Transmembrane</keyword>
<evidence type="ECO:0000256" key="1">
    <source>
        <dbReference type="SAM" id="Coils"/>
    </source>
</evidence>
<protein>
    <recommendedName>
        <fullName evidence="4">Tyrosine-protein phosphatase domain-containing protein</fullName>
    </recommendedName>
</protein>
<dbReference type="PANTHER" id="PTHR32525">
    <property type="entry name" value="PROTEIN-TYROSINE-PHOSPHATASE"/>
    <property type="match status" value="1"/>
</dbReference>
<keyword evidence="3" id="KW-0472">Membrane</keyword>
<dbReference type="InterPro" id="IPR003125">
    <property type="entry name" value="WSN"/>
</dbReference>
<dbReference type="HOGENOM" id="CLU_263246_0_0_1"/>
<organism evidence="6">
    <name type="scientific">Caenorhabditis brenneri</name>
    <name type="common">Nematode worm</name>
    <dbReference type="NCBI Taxonomy" id="135651"/>
    <lineage>
        <taxon>Eukaryota</taxon>
        <taxon>Metazoa</taxon>
        <taxon>Ecdysozoa</taxon>
        <taxon>Nematoda</taxon>
        <taxon>Chromadorea</taxon>
        <taxon>Rhabditida</taxon>
        <taxon>Rhabditina</taxon>
        <taxon>Rhabditomorpha</taxon>
        <taxon>Rhabditoidea</taxon>
        <taxon>Rhabditidae</taxon>
        <taxon>Peloderinae</taxon>
        <taxon>Caenorhabditis</taxon>
    </lineage>
</organism>